<sequence length="161" mass="18239">MENKLSRENGLCVLVQNKGLLVLPNCMAPSLWDGVAKSPLEAANHVVKLNTITEHGFQLDNVDLVTSRVLEDIQCMDLQDVNNAQVDLGDSIILRDLPGTLNERGDFFPELVSKRRKEKRYGSLFKFQDKVLILTSRLSETLQLRMQERLSREEPWCSGQG</sequence>
<dbReference type="EMBL" id="JBBPBN010000029">
    <property type="protein sequence ID" value="KAK9006351.1"/>
    <property type="molecule type" value="Genomic_DNA"/>
</dbReference>
<proteinExistence type="predicted"/>
<evidence type="ECO:0000313" key="1">
    <source>
        <dbReference type="EMBL" id="KAK9006351.1"/>
    </source>
</evidence>
<protein>
    <submittedName>
        <fullName evidence="1">Uncharacterized protein</fullName>
    </submittedName>
</protein>
<comment type="caution">
    <text evidence="1">The sequence shown here is derived from an EMBL/GenBank/DDBJ whole genome shotgun (WGS) entry which is preliminary data.</text>
</comment>
<keyword evidence="2" id="KW-1185">Reference proteome</keyword>
<dbReference type="Proteomes" id="UP001396334">
    <property type="component" value="Unassembled WGS sequence"/>
</dbReference>
<evidence type="ECO:0000313" key="2">
    <source>
        <dbReference type="Proteomes" id="UP001396334"/>
    </source>
</evidence>
<gene>
    <name evidence="1" type="ORF">V6N11_035392</name>
</gene>
<reference evidence="1 2" key="1">
    <citation type="journal article" date="2024" name="G3 (Bethesda)">
        <title>Genome assembly of Hibiscus sabdariffa L. provides insights into metabolisms of medicinal natural products.</title>
        <authorList>
            <person name="Kim T."/>
        </authorList>
    </citation>
    <scope>NUCLEOTIDE SEQUENCE [LARGE SCALE GENOMIC DNA]</scope>
    <source>
        <strain evidence="1">TK-2024</strain>
        <tissue evidence="1">Old leaves</tissue>
    </source>
</reference>
<organism evidence="1 2">
    <name type="scientific">Hibiscus sabdariffa</name>
    <name type="common">roselle</name>
    <dbReference type="NCBI Taxonomy" id="183260"/>
    <lineage>
        <taxon>Eukaryota</taxon>
        <taxon>Viridiplantae</taxon>
        <taxon>Streptophyta</taxon>
        <taxon>Embryophyta</taxon>
        <taxon>Tracheophyta</taxon>
        <taxon>Spermatophyta</taxon>
        <taxon>Magnoliopsida</taxon>
        <taxon>eudicotyledons</taxon>
        <taxon>Gunneridae</taxon>
        <taxon>Pentapetalae</taxon>
        <taxon>rosids</taxon>
        <taxon>malvids</taxon>
        <taxon>Malvales</taxon>
        <taxon>Malvaceae</taxon>
        <taxon>Malvoideae</taxon>
        <taxon>Hibiscus</taxon>
    </lineage>
</organism>
<name>A0ABR2R0T2_9ROSI</name>
<accession>A0ABR2R0T2</accession>